<protein>
    <recommendedName>
        <fullName evidence="8">Rho GDP-dissociation inhibitor</fullName>
    </recommendedName>
</protein>
<evidence type="ECO:0000313" key="6">
    <source>
        <dbReference type="EMBL" id="PVV01303.1"/>
    </source>
</evidence>
<dbReference type="STRING" id="133381.A0A2T9Z9M5"/>
<dbReference type="EMBL" id="MBFS01001201">
    <property type="protein sequence ID" value="PVV01303.1"/>
    <property type="molecule type" value="Genomic_DNA"/>
</dbReference>
<gene>
    <name evidence="6" type="ORF">BB560_004283</name>
</gene>
<proteinExistence type="inferred from homology"/>
<evidence type="ECO:0000256" key="2">
    <source>
        <dbReference type="ARBA" id="ARBA00009758"/>
    </source>
</evidence>
<evidence type="ECO:0000256" key="5">
    <source>
        <dbReference type="SAM" id="Phobius"/>
    </source>
</evidence>
<keyword evidence="3" id="KW-0343">GTPase activation</keyword>
<keyword evidence="4" id="KW-0963">Cytoplasm</keyword>
<evidence type="ECO:0000256" key="3">
    <source>
        <dbReference type="ARBA" id="ARBA00022468"/>
    </source>
</evidence>
<comment type="similarity">
    <text evidence="2">Belongs to the Rho GDI family.</text>
</comment>
<comment type="caution">
    <text evidence="6">The sequence shown here is derived from an EMBL/GenBank/DDBJ whole genome shotgun (WGS) entry which is preliminary data.</text>
</comment>
<comment type="subcellular location">
    <subcellularLocation>
        <location evidence="1">Cytoplasm</location>
    </subcellularLocation>
</comment>
<evidence type="ECO:0008006" key="8">
    <source>
        <dbReference type="Google" id="ProtNLM"/>
    </source>
</evidence>
<keyword evidence="5" id="KW-0812">Transmembrane</keyword>
<dbReference type="OrthoDB" id="1683373at2759"/>
<keyword evidence="5" id="KW-0472">Membrane</keyword>
<evidence type="ECO:0000256" key="4">
    <source>
        <dbReference type="ARBA" id="ARBA00022490"/>
    </source>
</evidence>
<dbReference type="GO" id="GO:0005829">
    <property type="term" value="C:cytosol"/>
    <property type="evidence" value="ECO:0007669"/>
    <property type="project" value="TreeGrafter"/>
</dbReference>
<dbReference type="InterPro" id="IPR000406">
    <property type="entry name" value="Rho_GDI"/>
</dbReference>
<keyword evidence="5" id="KW-1133">Transmembrane helix</keyword>
<dbReference type="SUPFAM" id="SSF81296">
    <property type="entry name" value="E set domains"/>
    <property type="match status" value="1"/>
</dbReference>
<dbReference type="GO" id="GO:0016020">
    <property type="term" value="C:membrane"/>
    <property type="evidence" value="ECO:0007669"/>
    <property type="project" value="TreeGrafter"/>
</dbReference>
<keyword evidence="7" id="KW-1185">Reference proteome</keyword>
<dbReference type="PANTHER" id="PTHR10980">
    <property type="entry name" value="RHO GDP-DISSOCIATION INHIBITOR"/>
    <property type="match status" value="1"/>
</dbReference>
<sequence>MNEEELLPTQTEGYQVDAIAALSSHPLVLKEGITYRLKIRFKQVVLIFSWILIYLTFSLYHDLISGLKYLHQVKRKGIPVDRVEEMLGSYGPSETPYDKRFLPEEAPAGLLARGKYNVKSKFVDDDGIIHLEWSWVMEIKKDWS</sequence>
<dbReference type="Gene3D" id="2.70.50.30">
    <property type="entry name" value="Coagulation Factor XIII, subunit A, domain 1"/>
    <property type="match status" value="1"/>
</dbReference>
<dbReference type="GO" id="GO:0005096">
    <property type="term" value="F:GTPase activator activity"/>
    <property type="evidence" value="ECO:0007669"/>
    <property type="project" value="UniProtKB-KW"/>
</dbReference>
<dbReference type="FunFam" id="2.70.50.30:FF:000004">
    <property type="entry name" value="Rho GDP-dissociation inhibitor 1"/>
    <property type="match status" value="1"/>
</dbReference>
<reference evidence="6 7" key="1">
    <citation type="journal article" date="2018" name="MBio">
        <title>Comparative Genomics Reveals the Core Gene Toolbox for the Fungus-Insect Symbiosis.</title>
        <authorList>
            <person name="Wang Y."/>
            <person name="Stata M."/>
            <person name="Wang W."/>
            <person name="Stajich J.E."/>
            <person name="White M.M."/>
            <person name="Moncalvo J.M."/>
        </authorList>
    </citation>
    <scope>NUCLEOTIDE SEQUENCE [LARGE SCALE GENOMIC DNA]</scope>
    <source>
        <strain evidence="6 7">SC-DP-2</strain>
    </source>
</reference>
<dbReference type="InterPro" id="IPR024792">
    <property type="entry name" value="RhoGDI_dom_sf"/>
</dbReference>
<feature type="transmembrane region" description="Helical" evidence="5">
    <location>
        <begin position="44"/>
        <end position="61"/>
    </location>
</feature>
<dbReference type="Proteomes" id="UP000245609">
    <property type="component" value="Unassembled WGS sequence"/>
</dbReference>
<dbReference type="GO" id="GO:0005094">
    <property type="term" value="F:Rho GDP-dissociation inhibitor activity"/>
    <property type="evidence" value="ECO:0007669"/>
    <property type="project" value="InterPro"/>
</dbReference>
<dbReference type="GO" id="GO:0007266">
    <property type="term" value="P:Rho protein signal transduction"/>
    <property type="evidence" value="ECO:0007669"/>
    <property type="project" value="InterPro"/>
</dbReference>
<dbReference type="InterPro" id="IPR014756">
    <property type="entry name" value="Ig_E-set"/>
</dbReference>
<dbReference type="Pfam" id="PF02115">
    <property type="entry name" value="Rho_GDI"/>
    <property type="match status" value="1"/>
</dbReference>
<evidence type="ECO:0000256" key="1">
    <source>
        <dbReference type="ARBA" id="ARBA00004496"/>
    </source>
</evidence>
<dbReference type="AlphaFoldDB" id="A0A2T9Z9M5"/>
<accession>A0A2T9Z9M5</accession>
<name>A0A2T9Z9M5_9FUNG</name>
<dbReference type="PANTHER" id="PTHR10980:SF3">
    <property type="entry name" value="LD16419P"/>
    <property type="match status" value="1"/>
</dbReference>
<evidence type="ECO:0000313" key="7">
    <source>
        <dbReference type="Proteomes" id="UP000245609"/>
    </source>
</evidence>
<organism evidence="6 7">
    <name type="scientific">Smittium megazygosporum</name>
    <dbReference type="NCBI Taxonomy" id="133381"/>
    <lineage>
        <taxon>Eukaryota</taxon>
        <taxon>Fungi</taxon>
        <taxon>Fungi incertae sedis</taxon>
        <taxon>Zoopagomycota</taxon>
        <taxon>Kickxellomycotina</taxon>
        <taxon>Harpellomycetes</taxon>
        <taxon>Harpellales</taxon>
        <taxon>Legeriomycetaceae</taxon>
        <taxon>Smittium</taxon>
    </lineage>
</organism>
<dbReference type="PRINTS" id="PR00492">
    <property type="entry name" value="RHOGDI"/>
</dbReference>